<feature type="compositionally biased region" description="Polar residues" evidence="1">
    <location>
        <begin position="234"/>
        <end position="243"/>
    </location>
</feature>
<feature type="compositionally biased region" description="Low complexity" evidence="1">
    <location>
        <begin position="1"/>
        <end position="19"/>
    </location>
</feature>
<feature type="region of interest" description="Disordered" evidence="1">
    <location>
        <begin position="212"/>
        <end position="243"/>
    </location>
</feature>
<evidence type="ECO:0000313" key="4">
    <source>
        <dbReference type="Proteomes" id="UP000000559"/>
    </source>
</evidence>
<dbReference type="Proteomes" id="UP000000559">
    <property type="component" value="Chromosome 1"/>
</dbReference>
<evidence type="ECO:0000256" key="1">
    <source>
        <dbReference type="SAM" id="MobiDB-lite"/>
    </source>
</evidence>
<feature type="compositionally biased region" description="Acidic residues" evidence="1">
    <location>
        <begin position="284"/>
        <end position="296"/>
    </location>
</feature>
<feature type="compositionally biased region" description="Basic and acidic residues" evidence="1">
    <location>
        <begin position="23"/>
        <end position="38"/>
    </location>
</feature>
<dbReference type="OrthoDB" id="4096810at2759"/>
<sequence length="523" mass="60086">MLYKNIQQTPTTIQPHTNQFRNHQRDEDEERGRAKSKDPICQSTKLHLQQDQTNPILGHAYQGSIRSRSTNDTSILANLRKPSNKRTGTEQLLFTAINQNHQSKSKLTRSISSQGVNALQQQQQHIHWSPHLPPQNKKNIPMVNNELPTTNQSRPQFRRWNSYNVPEITLKDPVLRNDNKPEGITEKNSISPLTVLKDQYDTKRPMVNNVITNTSTDNSFSSLSKANAKEINPNRKSQTTLTNSHNQNLYEKMKNMAHTGMSSLFSLTGTETQEKSVKSYLQSDSDEESDEDEEELWDRKNNDNNLDSDTQYPIEQVSAPTTSDEPDNQRVDFEELMIKISGFQENFVNKLPYTNVKLSRTQQRQLDYKQLYEYESTDIENGSDLVCYDWKIQNETILSQYTSIRLRFSSKQTTSKRQNKQHVENHMGVLGFIDRYRNNASGNTPTRNSDTSFDDVNAKLNDVWTQEFSRLFAHNANATTVQKDTSTTSNTVPDIEDKNIYEDRTANMSNLAKGVKLNGLLKI</sequence>
<dbReference type="CGD" id="CAL0000184602">
    <property type="gene designation" value="orf19.7225"/>
</dbReference>
<protein>
    <submittedName>
        <fullName evidence="3">Uncharacterized protein</fullName>
    </submittedName>
</protein>
<feature type="region of interest" description="Disordered" evidence="1">
    <location>
        <begin position="1"/>
        <end position="40"/>
    </location>
</feature>
<feature type="region of interest" description="Disordered" evidence="1">
    <location>
        <begin position="275"/>
        <end position="328"/>
    </location>
</feature>
<dbReference type="InParanoid" id="A0A1D8PFU9"/>
<reference evidence="3 4" key="3">
    <citation type="journal article" date="2013" name="Genome Biol.">
        <title>Assembly of a phased diploid Candida albicans genome facilitates allele-specific measurements and provides a simple model for repeat and indel structure.</title>
        <authorList>
            <person name="Muzzey D."/>
            <person name="Schwartz K."/>
            <person name="Weissman J.S."/>
            <person name="Sherlock G."/>
        </authorList>
    </citation>
    <scope>NUCLEOTIDE SEQUENCE [LARGE SCALE GENOMIC DNA]</scope>
    <source>
        <strain evidence="4">SC5314 / ATCC MYA-2876</strain>
    </source>
</reference>
<dbReference type="EMBL" id="CP017623">
    <property type="protein sequence ID" value="AOW27018.1"/>
    <property type="molecule type" value="Genomic_DNA"/>
</dbReference>
<proteinExistence type="predicted"/>
<dbReference type="KEGG" id="cal:CAALFM_C114180WA"/>
<evidence type="ECO:0000313" key="3">
    <source>
        <dbReference type="EMBL" id="AOW27018.1"/>
    </source>
</evidence>
<reference evidence="3 4" key="2">
    <citation type="journal article" date="2007" name="Genome Biol.">
        <title>Assembly of the Candida albicans genome into sixteen supercontigs aligned on the eight chromosomes.</title>
        <authorList>
            <person name="van het Hoog M."/>
            <person name="Rast T.J."/>
            <person name="Martchenko M."/>
            <person name="Grindle S."/>
            <person name="Dignard D."/>
            <person name="Hogues H."/>
            <person name="Cuomo C."/>
            <person name="Berriman M."/>
            <person name="Scherer S."/>
            <person name="Magee B.B."/>
            <person name="Whiteway M."/>
            <person name="Chibana H."/>
            <person name="Nantel A."/>
            <person name="Magee P.T."/>
        </authorList>
    </citation>
    <scope>GENOME REANNOTATION</scope>
    <source>
        <strain evidence="4">SC5314 / ATCC MYA-2876</strain>
    </source>
</reference>
<name>A0A1D8PFU9_CANAL</name>
<dbReference type="RefSeq" id="XP_715026.1">
    <property type="nucleotide sequence ID" value="XM_709933.1"/>
</dbReference>
<organism evidence="3 4">
    <name type="scientific">Candida albicans (strain SC5314 / ATCC MYA-2876)</name>
    <name type="common">Yeast</name>
    <dbReference type="NCBI Taxonomy" id="237561"/>
    <lineage>
        <taxon>Eukaryota</taxon>
        <taxon>Fungi</taxon>
        <taxon>Dikarya</taxon>
        <taxon>Ascomycota</taxon>
        <taxon>Saccharomycotina</taxon>
        <taxon>Pichiomycetes</taxon>
        <taxon>Debaryomycetaceae</taxon>
        <taxon>Candida/Lodderomyces clade</taxon>
        <taxon>Candida</taxon>
    </lineage>
</organism>
<dbReference type="VEuPathDB" id="FungiDB:C1_14180W_A"/>
<evidence type="ECO:0000313" key="2">
    <source>
        <dbReference type="CGD" id="CAL0000184602"/>
    </source>
</evidence>
<reference evidence="3 4" key="1">
    <citation type="journal article" date="2004" name="Proc. Natl. Acad. Sci. U.S.A.">
        <title>The diploid genome sequence of Candida albicans.</title>
        <authorList>
            <person name="Jones T."/>
            <person name="Federspiel N.A."/>
            <person name="Chibana H."/>
            <person name="Dungan J."/>
            <person name="Kalman S."/>
            <person name="Magee B.B."/>
            <person name="Newport G."/>
            <person name="Thorstenson Y.R."/>
            <person name="Agabian N."/>
            <person name="Magee P.T."/>
            <person name="Davis R.W."/>
            <person name="Scherer S."/>
        </authorList>
    </citation>
    <scope>NUCLEOTIDE SEQUENCE [LARGE SCALE GENOMIC DNA]</scope>
    <source>
        <strain evidence="4">SC5314 / ATCC MYA-2876</strain>
    </source>
</reference>
<dbReference type="AlphaFoldDB" id="A0A1D8PFU9"/>
<dbReference type="GeneID" id="3643324"/>
<accession>A0A1D8PFU9</accession>
<feature type="compositionally biased region" description="Polar residues" evidence="1">
    <location>
        <begin position="212"/>
        <end position="225"/>
    </location>
</feature>
<dbReference type="eggNOG" id="ENOG502RQ27">
    <property type="taxonomic scope" value="Eukaryota"/>
</dbReference>
<feature type="compositionally biased region" description="Polar residues" evidence="1">
    <location>
        <begin position="303"/>
        <end position="323"/>
    </location>
</feature>
<gene>
    <name evidence="3" type="ordered locus">CAALFM_C114180WA</name>
    <name evidence="2" type="ordered locus">orf19.7225</name>
</gene>
<keyword evidence="4" id="KW-1185">Reference proteome</keyword>